<organism evidence="8 9">
    <name type="scientific">Tetranychus urticae</name>
    <name type="common">Two-spotted spider mite</name>
    <dbReference type="NCBI Taxonomy" id="32264"/>
    <lineage>
        <taxon>Eukaryota</taxon>
        <taxon>Metazoa</taxon>
        <taxon>Ecdysozoa</taxon>
        <taxon>Arthropoda</taxon>
        <taxon>Chelicerata</taxon>
        <taxon>Arachnida</taxon>
        <taxon>Acari</taxon>
        <taxon>Acariformes</taxon>
        <taxon>Trombidiformes</taxon>
        <taxon>Prostigmata</taxon>
        <taxon>Eleutherengona</taxon>
        <taxon>Raphignathae</taxon>
        <taxon>Tetranychoidea</taxon>
        <taxon>Tetranychidae</taxon>
        <taxon>Tetranychus</taxon>
    </lineage>
</organism>
<evidence type="ECO:0000259" key="7">
    <source>
        <dbReference type="Pfam" id="PF23354"/>
    </source>
</evidence>
<evidence type="ECO:0000256" key="1">
    <source>
        <dbReference type="ARBA" id="ARBA00004123"/>
    </source>
</evidence>
<reference evidence="8" key="2">
    <citation type="submission" date="2015-06" db="UniProtKB">
        <authorList>
            <consortium name="EnsemblMetazoa"/>
        </authorList>
    </citation>
    <scope>IDENTIFICATION</scope>
</reference>
<dbReference type="InterPro" id="IPR021717">
    <property type="entry name" value="Nucleoporin_Nup160"/>
</dbReference>
<reference evidence="9" key="1">
    <citation type="submission" date="2011-08" db="EMBL/GenBank/DDBJ databases">
        <authorList>
            <person name="Rombauts S."/>
        </authorList>
    </citation>
    <scope>NUCLEOTIDE SEQUENCE</scope>
    <source>
        <strain evidence="9">London</strain>
    </source>
</reference>
<dbReference type="GO" id="GO:0017056">
    <property type="term" value="F:structural constituent of nuclear pore"/>
    <property type="evidence" value="ECO:0007669"/>
    <property type="project" value="TreeGrafter"/>
</dbReference>
<keyword evidence="2" id="KW-0813">Transport</keyword>
<dbReference type="Pfam" id="PF11715">
    <property type="entry name" value="Beta-prop_Nup120_160"/>
    <property type="match status" value="1"/>
</dbReference>
<proteinExistence type="predicted"/>
<protein>
    <submittedName>
        <fullName evidence="8">Uncharacterized protein</fullName>
    </submittedName>
</protein>
<evidence type="ECO:0000256" key="3">
    <source>
        <dbReference type="ARBA" id="ARBA00023242"/>
    </source>
</evidence>
<accession>T1KKH5</accession>
<evidence type="ECO:0000259" key="4">
    <source>
        <dbReference type="Pfam" id="PF11715"/>
    </source>
</evidence>
<dbReference type="EMBL" id="CAEY01000176">
    <property type="status" value="NOT_ANNOTATED_CDS"/>
    <property type="molecule type" value="Genomic_DNA"/>
</dbReference>
<dbReference type="KEGG" id="tut:107364832"/>
<sequence length="1493" mass="170244">MDSMKLSYSEVSTYHLHASAKGEISLDIGANQSTLQDFKLAESVGYYCYKDSNVWSSPTCNRFIYWRSNKDYIQFYEVSLDFNLARNHVQLRFHNTPILDGVSVHETEDQVIILLATVASIHRITLTHPRKLGTVLIDTVRSGSNILPHGSNNINPSDLHTRKSIFYDLNAANLRNPDSYHVLNNSFNLGGSLSSSDMPFPIRSCSWLNSDKEAYFALADYTGNISVIKMNQSSSGKVTVYNLKQTGLIKSLWYNLVPSRMSMSRGNPDNEQAALSILWHHLPSIEDDLMITLCRDLKIRIWSCAKQDYVAAESIESFQDMSSGYSTTSINKSVNDPMIVTRPVLKKDASSNGSDELFLAAFVPTTSGRKFIVYKLLFVGENLTLKVVTSIDALQEDLVDFVFTANTLWALWRLAESEVTLSHWEINDDSSCWQSVTTYNHFQPPINVKSMLISPKELFIEKIFKKGKFSSQTIAKAISTLNRTHESYYSFLNTESLIEEVANAVENRLRSLPGVGECSPDVYSNLECELWNEFYSYCLQYHNVFNKPLGLFMDSRTGLTGILRVSSVSYLRANDPIDHVLLSRVHTPNYDISNILTDDFSLETSLQQLLQFIKTINSYLDEDAFLQLEMSCTADEPVEKVFREVVNKYLMTDPCDLDIGKSNMLSSVEDALESSRILEAVDLILQTLNIESKDHSDEAMDSSVTMVQQSLDQFLSGNIGVCILTESIKQTCRLRFEFCRDLLLFQLLVRLSTTNSTDYDRLCDTLENSIALNKLCLKSYYSMAWISETSMSLKDSTFLGIENTVTLLATLELHEFINVNRNPPTANALVHDFSPKSIVAHLIGHKKCPSARKILSSHAEDVEEPENCQTWLTFQPSLVQAIGTIIWPTSNSSFVLRFLLGFEQFELIDQYSKMLDAWCDHSIASRRFCMGITQLFFGDPKKSVGYFHQALNGLLEEPFLQKIFLASLSNTTIERKPNDSLTNAEITTYFNKLFRLCRLHSQNEIILDLALGAIDLLDESGSSYDQHFSSFMTTIFMCHLEFGNTVDAFSAMLLNPSAIQRKDCLRQFTVKLYEKQAISEMINYDYVEMEDDFINILEFRARSTDLLQTEKKVDFYEILYSYFVKRNNYRKSASIIYEYAKRLCQEVNGVESLKKQARCFLLAINSLKLIDPKYAWIIQPTIKASSSSLHFGRSSSSVTSSIKRKHGLDDAQESPPSDTITRKEIQVLNINDIVKEYELTNARYKLLEKSSQLNSIASTPLSAEETITLLISNLQFDLAFQLSTHFDLPYEPVLEGLVGKYVYLTELPFRKMSLEAGLMEINECFIENDTASASFIANAEMPAIDKMLFLILTYIEKYEERNQTRLHKCVAEKLLESGIPLPNPLKLSYQKRNSPELLRILMSYDYIESAFNFAMELIDGYLGQGTEYFDIKAPKIGSKQETYFPHQHIKCLLEILEKEKDDHKDYEEFAKQLIHKRDKYRELILSCHQITAR</sequence>
<evidence type="ECO:0000313" key="8">
    <source>
        <dbReference type="EnsemblMetazoa" id="tetur13g03750.1"/>
    </source>
</evidence>
<feature type="domain" description="NUP160 helical" evidence="5">
    <location>
        <begin position="599"/>
        <end position="833"/>
    </location>
</feature>
<dbReference type="InterPro" id="IPR056547">
    <property type="entry name" value="NUP160_helical"/>
</dbReference>
<evidence type="ECO:0000259" key="5">
    <source>
        <dbReference type="Pfam" id="PF23345"/>
    </source>
</evidence>
<gene>
    <name evidence="8" type="primary">107364832</name>
</gene>
<dbReference type="Pfam" id="PF23345">
    <property type="entry name" value="NUP160_helical"/>
    <property type="match status" value="1"/>
</dbReference>
<dbReference type="HOGENOM" id="CLU_005083_0_0_1"/>
<dbReference type="EnsemblMetazoa" id="tetur13g03750.1">
    <property type="protein sequence ID" value="tetur13g03750.1"/>
    <property type="gene ID" value="tetur13g03750"/>
</dbReference>
<keyword evidence="3" id="KW-0539">Nucleus</keyword>
<dbReference type="Proteomes" id="UP000015104">
    <property type="component" value="Unassembled WGS sequence"/>
</dbReference>
<feature type="domain" description="NUP160 middle TPR" evidence="7">
    <location>
        <begin position="887"/>
        <end position="1169"/>
    </location>
</feature>
<dbReference type="GO" id="GO:0005643">
    <property type="term" value="C:nuclear pore"/>
    <property type="evidence" value="ECO:0007669"/>
    <property type="project" value="UniProtKB-ARBA"/>
</dbReference>
<evidence type="ECO:0000256" key="2">
    <source>
        <dbReference type="ARBA" id="ARBA00022448"/>
    </source>
</evidence>
<evidence type="ECO:0000313" key="9">
    <source>
        <dbReference type="Proteomes" id="UP000015104"/>
    </source>
</evidence>
<dbReference type="InterPro" id="IPR056536">
    <property type="entry name" value="TPR_NUP160_C"/>
</dbReference>
<comment type="subcellular location">
    <subcellularLocation>
        <location evidence="1">Nucleus</location>
    </subcellularLocation>
</comment>
<dbReference type="InterPro" id="IPR056535">
    <property type="entry name" value="TPR_NUP160_M"/>
</dbReference>
<dbReference type="InterPro" id="IPR059141">
    <property type="entry name" value="Beta-prop_Nup120_160"/>
</dbReference>
<dbReference type="STRING" id="32264.T1KKH5"/>
<dbReference type="PANTHER" id="PTHR21286">
    <property type="entry name" value="NUCLEAR PORE COMPLEX PROTEIN NUP160"/>
    <property type="match status" value="1"/>
</dbReference>
<dbReference type="Pfam" id="PF23354">
    <property type="entry name" value="TPR_NUP160_120_M"/>
    <property type="match status" value="1"/>
</dbReference>
<dbReference type="OrthoDB" id="67716at2759"/>
<keyword evidence="9" id="KW-1185">Reference proteome</keyword>
<feature type="domain" description="Nucleoporin Nup120/160 beta-propeller" evidence="4">
    <location>
        <begin position="62"/>
        <end position="577"/>
    </location>
</feature>
<dbReference type="OMA" id="TLWKNNM"/>
<evidence type="ECO:0000259" key="6">
    <source>
        <dbReference type="Pfam" id="PF23347"/>
    </source>
</evidence>
<name>T1KKH5_TETUR</name>
<dbReference type="Pfam" id="PF23347">
    <property type="entry name" value="TPR_Nup160_C"/>
    <property type="match status" value="1"/>
</dbReference>
<dbReference type="PANTHER" id="PTHR21286:SF0">
    <property type="entry name" value="NUCLEAR PORE COMPLEX PROTEIN NUP160"/>
    <property type="match status" value="1"/>
</dbReference>
<feature type="domain" description="NUP160 C-terminal TPR" evidence="6">
    <location>
        <begin position="1230"/>
        <end position="1483"/>
    </location>
</feature>
<dbReference type="eggNOG" id="KOG4521">
    <property type="taxonomic scope" value="Eukaryota"/>
</dbReference>